<keyword evidence="3" id="KW-0479">Metal-binding</keyword>
<evidence type="ECO:0000313" key="5">
    <source>
        <dbReference type="Proteomes" id="UP001595530"/>
    </source>
</evidence>
<dbReference type="InterPro" id="IPR001128">
    <property type="entry name" value="Cyt_P450"/>
</dbReference>
<dbReference type="RefSeq" id="WP_390321561.1">
    <property type="nucleotide sequence ID" value="NZ_JBHRTP010000018.1"/>
</dbReference>
<proteinExistence type="inferred from homology"/>
<keyword evidence="3" id="KW-0560">Oxidoreductase</keyword>
<dbReference type="Pfam" id="PF00067">
    <property type="entry name" value="p450"/>
    <property type="match status" value="1"/>
</dbReference>
<dbReference type="Proteomes" id="UP001595530">
    <property type="component" value="Unassembled WGS sequence"/>
</dbReference>
<dbReference type="PRINTS" id="PR00385">
    <property type="entry name" value="P450"/>
</dbReference>
<keyword evidence="3" id="KW-0349">Heme</keyword>
<evidence type="ECO:0000313" key="4">
    <source>
        <dbReference type="EMBL" id="MFC3107681.1"/>
    </source>
</evidence>
<organism evidence="4 5">
    <name type="scientific">Undibacterium arcticum</name>
    <dbReference type="NCBI Taxonomy" id="1762892"/>
    <lineage>
        <taxon>Bacteria</taxon>
        <taxon>Pseudomonadati</taxon>
        <taxon>Pseudomonadota</taxon>
        <taxon>Betaproteobacteria</taxon>
        <taxon>Burkholderiales</taxon>
        <taxon>Oxalobacteraceae</taxon>
        <taxon>Undibacterium</taxon>
    </lineage>
</organism>
<evidence type="ECO:0000256" key="2">
    <source>
        <dbReference type="ARBA" id="ARBA00010617"/>
    </source>
</evidence>
<accession>A0ABV7F0E9</accession>
<dbReference type="InterPro" id="IPR017972">
    <property type="entry name" value="Cyt_P450_CS"/>
</dbReference>
<keyword evidence="3" id="KW-0408">Iron</keyword>
<dbReference type="InterPro" id="IPR002401">
    <property type="entry name" value="Cyt_P450_E_grp-I"/>
</dbReference>
<protein>
    <submittedName>
        <fullName evidence="4">Cytochrome P450</fullName>
    </submittedName>
</protein>
<dbReference type="InterPro" id="IPR050121">
    <property type="entry name" value="Cytochrome_P450_monoxygenase"/>
</dbReference>
<dbReference type="PRINTS" id="PR00463">
    <property type="entry name" value="EP450I"/>
</dbReference>
<name>A0ABV7F0E9_9BURK</name>
<evidence type="ECO:0000256" key="3">
    <source>
        <dbReference type="RuleBase" id="RU000461"/>
    </source>
</evidence>
<reference evidence="5" key="1">
    <citation type="journal article" date="2019" name="Int. J. Syst. Evol. Microbiol.">
        <title>The Global Catalogue of Microorganisms (GCM) 10K type strain sequencing project: providing services to taxonomists for standard genome sequencing and annotation.</title>
        <authorList>
            <consortium name="The Broad Institute Genomics Platform"/>
            <consortium name="The Broad Institute Genome Sequencing Center for Infectious Disease"/>
            <person name="Wu L."/>
            <person name="Ma J."/>
        </authorList>
    </citation>
    <scope>NUCLEOTIDE SEQUENCE [LARGE SCALE GENOMIC DNA]</scope>
    <source>
        <strain evidence="5">KCTC 42986</strain>
    </source>
</reference>
<sequence length="491" mass="54732">MDTPSAEKSQNAAKLSSSNLAFSRRLADLPGPKGIPLLGNAHQIKSVKFHLTLENWAREFGALYKIRIGSRQLLVLSDHAVIGNLLRDRPDAVRRTSYVTQVLTETGISGLFTAEMSEWRKQRKLVMRALTADVIRNFFPTLISMIERLLRRWQAAVADADPIDMLRDLKAFTLDVTVAMAMGQDINTLEHDDNPLQQDIEAVFNRIGRRVTMPFPYWRYVKLPIDRAADACMARIIEAVSSFITQTRNRLDQNPSLRAKPTNMLEALVAARDEPDSEFTDADVIGNAVTMVFAGEDTTANTLAWLMNLLASDPQATAHIAAEADAACGEVGVLQEFHALEHLVYSEAAIHEAMRLKPVAPALALEVNSDLVIEEDLLIPKGTEIMAMLRRAAQEDAQFTQPDDFRPERWLSDPHATTSGDITRQLFAFGGGTRLCPGRYLAMTEMKMVMSMVVRNFALELDADAPPVEEIFAFTMKPSAVPVLLRQRQFN</sequence>
<dbReference type="InterPro" id="IPR036396">
    <property type="entry name" value="Cyt_P450_sf"/>
</dbReference>
<dbReference type="PANTHER" id="PTHR24305:SF166">
    <property type="entry name" value="CYTOCHROME P450 12A4, MITOCHONDRIAL-RELATED"/>
    <property type="match status" value="1"/>
</dbReference>
<dbReference type="PANTHER" id="PTHR24305">
    <property type="entry name" value="CYTOCHROME P450"/>
    <property type="match status" value="1"/>
</dbReference>
<comment type="similarity">
    <text evidence="2 3">Belongs to the cytochrome P450 family.</text>
</comment>
<dbReference type="Gene3D" id="1.10.630.10">
    <property type="entry name" value="Cytochrome P450"/>
    <property type="match status" value="1"/>
</dbReference>
<evidence type="ECO:0000256" key="1">
    <source>
        <dbReference type="ARBA" id="ARBA00001971"/>
    </source>
</evidence>
<keyword evidence="5" id="KW-1185">Reference proteome</keyword>
<gene>
    <name evidence="4" type="ORF">ACFOFO_06865</name>
</gene>
<dbReference type="SUPFAM" id="SSF48264">
    <property type="entry name" value="Cytochrome P450"/>
    <property type="match status" value="1"/>
</dbReference>
<keyword evidence="3" id="KW-0503">Monooxygenase</keyword>
<comment type="caution">
    <text evidence="4">The sequence shown here is derived from an EMBL/GenBank/DDBJ whole genome shotgun (WGS) entry which is preliminary data.</text>
</comment>
<dbReference type="EMBL" id="JBHRTP010000018">
    <property type="protein sequence ID" value="MFC3107681.1"/>
    <property type="molecule type" value="Genomic_DNA"/>
</dbReference>
<comment type="cofactor">
    <cofactor evidence="1">
        <name>heme</name>
        <dbReference type="ChEBI" id="CHEBI:30413"/>
    </cofactor>
</comment>
<dbReference type="PROSITE" id="PS00086">
    <property type="entry name" value="CYTOCHROME_P450"/>
    <property type="match status" value="1"/>
</dbReference>